<dbReference type="GO" id="GO:0046872">
    <property type="term" value="F:metal ion binding"/>
    <property type="evidence" value="ECO:0007669"/>
    <property type="project" value="UniProtKB-KW"/>
</dbReference>
<comment type="caution">
    <text evidence="5">The sequence shown here is derived from an EMBL/GenBank/DDBJ whole genome shotgun (WGS) entry which is preliminary data.</text>
</comment>
<evidence type="ECO:0000256" key="4">
    <source>
        <dbReference type="PIRSR" id="PIRSR602678-1"/>
    </source>
</evidence>
<feature type="binding site" evidence="4">
    <location>
        <position position="64"/>
    </location>
    <ligand>
        <name>a divalent metal cation</name>
        <dbReference type="ChEBI" id="CHEBI:60240"/>
        <label>2</label>
    </ligand>
</feature>
<dbReference type="Proteomes" id="UP000251144">
    <property type="component" value="Unassembled WGS sequence"/>
</dbReference>
<dbReference type="AlphaFoldDB" id="A0A329TZR7"/>
<dbReference type="Gene3D" id="3.40.1390.30">
    <property type="entry name" value="NIF3 (NGG1p interacting factor 3)-like"/>
    <property type="match status" value="2"/>
</dbReference>
<dbReference type="OrthoDB" id="9792792at2"/>
<name>A0A329TZR7_9FIRM</name>
<proteinExistence type="inferred from homology"/>
<dbReference type="SUPFAM" id="SSF102705">
    <property type="entry name" value="NIF3 (NGG1p interacting factor 3)-like"/>
    <property type="match status" value="1"/>
</dbReference>
<keyword evidence="3 4" id="KW-0479">Metal-binding</keyword>
<accession>A0A329TZR7</accession>
<dbReference type="PANTHER" id="PTHR13799:SF14">
    <property type="entry name" value="GTP CYCLOHYDROLASE 1 TYPE 2 HOMOLOG"/>
    <property type="match status" value="1"/>
</dbReference>
<dbReference type="Pfam" id="PF01784">
    <property type="entry name" value="DUF34_NIF3"/>
    <property type="match status" value="1"/>
</dbReference>
<feature type="binding site" evidence="4">
    <location>
        <position position="65"/>
    </location>
    <ligand>
        <name>a divalent metal cation</name>
        <dbReference type="ChEBI" id="CHEBI:60240"/>
        <label>1</label>
    </ligand>
</feature>
<reference evidence="5 6" key="1">
    <citation type="submission" date="2018-02" db="EMBL/GenBank/DDBJ databases">
        <title>Complete genome sequencing of Faecalibacterium prausnitzii strains isolated from the human gut.</title>
        <authorList>
            <person name="Fitzgerald B.C."/>
            <person name="Shkoporov A.N."/>
            <person name="Ross P.R."/>
            <person name="Hill C."/>
        </authorList>
    </citation>
    <scope>NUCLEOTIDE SEQUENCE [LARGE SCALE GENOMIC DNA]</scope>
    <source>
        <strain evidence="5 6">APC942/32-1</strain>
    </source>
</reference>
<dbReference type="EMBL" id="PRLB01000002">
    <property type="protein sequence ID" value="RAW55181.1"/>
    <property type="molecule type" value="Genomic_DNA"/>
</dbReference>
<feature type="binding site" evidence="4">
    <location>
        <position position="221"/>
    </location>
    <ligand>
        <name>a divalent metal cation</name>
        <dbReference type="ChEBI" id="CHEBI:60240"/>
        <label>1</label>
    </ligand>
</feature>
<evidence type="ECO:0000313" key="6">
    <source>
        <dbReference type="Proteomes" id="UP000251144"/>
    </source>
</evidence>
<evidence type="ECO:0000256" key="1">
    <source>
        <dbReference type="ARBA" id="ARBA00006964"/>
    </source>
</evidence>
<gene>
    <name evidence="5" type="ORF">C4N26_04270</name>
</gene>
<organism evidence="5 6">
    <name type="scientific">Faecalibacterium prausnitzii</name>
    <dbReference type="NCBI Taxonomy" id="853"/>
    <lineage>
        <taxon>Bacteria</taxon>
        <taxon>Bacillati</taxon>
        <taxon>Bacillota</taxon>
        <taxon>Clostridia</taxon>
        <taxon>Eubacteriales</taxon>
        <taxon>Oscillospiraceae</taxon>
        <taxon>Faecalibacterium</taxon>
    </lineage>
</organism>
<dbReference type="GO" id="GO:0005737">
    <property type="term" value="C:cytoplasm"/>
    <property type="evidence" value="ECO:0007669"/>
    <property type="project" value="TreeGrafter"/>
</dbReference>
<sequence>MTTVQQIYEEMQRIAPLALAESWDNPGLLVDCSGEVSRVLVTLDITPEVVEEAARKGCGLIVSHHPVIFSPLKKLSGQDVAFQLVKNGISAICMHTNLDAAEGGVNEVLAGIFGMREMEAFAEGCGRVGSIEPVTVPELAKKAQKELASRCNQPFNGPAVQVKFADTGKTVRRLAVISGAGGSLFEDAIAQGADCLLTGEANHHHAIDARRLGLSLIAAGHYATEFPVTAAVAEKLRRAFPELEVLVSEDAREPYTYL</sequence>
<feature type="binding site" evidence="4">
    <location>
        <position position="99"/>
    </location>
    <ligand>
        <name>a divalent metal cation</name>
        <dbReference type="ChEBI" id="CHEBI:60240"/>
        <label>1</label>
    </ligand>
</feature>
<dbReference type="PANTHER" id="PTHR13799">
    <property type="entry name" value="NGG1 INTERACTING FACTOR 3"/>
    <property type="match status" value="1"/>
</dbReference>
<dbReference type="InterPro" id="IPR002678">
    <property type="entry name" value="DUF34/NIF3"/>
</dbReference>
<dbReference type="RefSeq" id="WP_158400501.1">
    <property type="nucleotide sequence ID" value="NZ_PRLB01000002.1"/>
</dbReference>
<feature type="binding site" evidence="4">
    <location>
        <position position="225"/>
    </location>
    <ligand>
        <name>a divalent metal cation</name>
        <dbReference type="ChEBI" id="CHEBI:60240"/>
        <label>1</label>
    </ligand>
</feature>
<dbReference type="FunFam" id="3.40.1390.30:FF:000001">
    <property type="entry name" value="GTP cyclohydrolase 1 type 2"/>
    <property type="match status" value="1"/>
</dbReference>
<dbReference type="InterPro" id="IPR036069">
    <property type="entry name" value="DUF34/NIF3_sf"/>
</dbReference>
<evidence type="ECO:0000313" key="5">
    <source>
        <dbReference type="EMBL" id="RAW55181.1"/>
    </source>
</evidence>
<dbReference type="NCBIfam" id="TIGR00486">
    <property type="entry name" value="YbgI_SA1388"/>
    <property type="match status" value="1"/>
</dbReference>
<comment type="similarity">
    <text evidence="1">Belongs to the GTP cyclohydrolase I type 2/NIF3 family.</text>
</comment>
<evidence type="ECO:0000256" key="3">
    <source>
        <dbReference type="ARBA" id="ARBA00022723"/>
    </source>
</evidence>
<evidence type="ECO:0000256" key="2">
    <source>
        <dbReference type="ARBA" id="ARBA00022112"/>
    </source>
</evidence>
<protein>
    <recommendedName>
        <fullName evidence="2">GTP cyclohydrolase 1 type 2 homolog</fullName>
    </recommendedName>
</protein>